<dbReference type="AlphaFoldDB" id="A0A7N2RFG1"/>
<accession>A0A7N2RFG1</accession>
<evidence type="ECO:0000313" key="2">
    <source>
        <dbReference type="Proteomes" id="UP000594261"/>
    </source>
</evidence>
<protein>
    <submittedName>
        <fullName evidence="1">Uncharacterized protein</fullName>
    </submittedName>
</protein>
<dbReference type="EnsemblPlants" id="QL93p1865_0026:mrna">
    <property type="protein sequence ID" value="QL93p1865_0026:mrna"/>
    <property type="gene ID" value="QL93p1865_0026"/>
</dbReference>
<evidence type="ECO:0000313" key="1">
    <source>
        <dbReference type="EnsemblPlants" id="QL93p1865_0026:mrna"/>
    </source>
</evidence>
<name>A0A7N2RFG1_QUELO</name>
<keyword evidence="2" id="KW-1185">Reference proteome</keyword>
<dbReference type="Gramene" id="QL93p1865_0026:mrna">
    <property type="protein sequence ID" value="QL93p1865_0026:mrna"/>
    <property type="gene ID" value="QL93p1865_0026"/>
</dbReference>
<dbReference type="Proteomes" id="UP000594261">
    <property type="component" value="Unassembled WGS sequence"/>
</dbReference>
<proteinExistence type="predicted"/>
<organism evidence="1 2">
    <name type="scientific">Quercus lobata</name>
    <name type="common">Valley oak</name>
    <dbReference type="NCBI Taxonomy" id="97700"/>
    <lineage>
        <taxon>Eukaryota</taxon>
        <taxon>Viridiplantae</taxon>
        <taxon>Streptophyta</taxon>
        <taxon>Embryophyta</taxon>
        <taxon>Tracheophyta</taxon>
        <taxon>Spermatophyta</taxon>
        <taxon>Magnoliopsida</taxon>
        <taxon>eudicotyledons</taxon>
        <taxon>Gunneridae</taxon>
        <taxon>Pentapetalae</taxon>
        <taxon>rosids</taxon>
        <taxon>fabids</taxon>
        <taxon>Fagales</taxon>
        <taxon>Fagaceae</taxon>
        <taxon>Quercus</taxon>
    </lineage>
</organism>
<dbReference type="InParanoid" id="A0A7N2RFG1"/>
<reference evidence="1" key="1">
    <citation type="submission" date="2021-01" db="UniProtKB">
        <authorList>
            <consortium name="EnsemblPlants"/>
        </authorList>
    </citation>
    <scope>IDENTIFICATION</scope>
</reference>
<sequence length="125" mass="12670">MNINVTGPALVAQFEGGVKREKSVGIVVGVGIGVDGSGGDIWLVGSVGNGSADNNSNVAFGRYENWVLGNGGNVGFGRVGVVGNVALCSVGIVGNGGNVALGRENCRQWHCCGWSSWCAQKVTSC</sequence>